<dbReference type="AlphaFoldDB" id="A0A917U470"/>
<accession>A0A917U470</accession>
<dbReference type="RefSeq" id="WP_190253738.1">
    <property type="nucleotide sequence ID" value="NZ_BMPI01000035.1"/>
</dbReference>
<dbReference type="EMBL" id="BMPI01000035">
    <property type="protein sequence ID" value="GGM53867.1"/>
    <property type="molecule type" value="Genomic_DNA"/>
</dbReference>
<proteinExistence type="predicted"/>
<reference evidence="1" key="2">
    <citation type="submission" date="2020-09" db="EMBL/GenBank/DDBJ databases">
        <authorList>
            <person name="Sun Q."/>
            <person name="Ohkuma M."/>
        </authorList>
    </citation>
    <scope>NUCLEOTIDE SEQUENCE</scope>
    <source>
        <strain evidence="1">JCM 19831</strain>
    </source>
</reference>
<gene>
    <name evidence="1" type="ORF">GCM10007977_064330</name>
</gene>
<organism evidence="1 2">
    <name type="scientific">Dactylosporangium sucinum</name>
    <dbReference type="NCBI Taxonomy" id="1424081"/>
    <lineage>
        <taxon>Bacteria</taxon>
        <taxon>Bacillati</taxon>
        <taxon>Actinomycetota</taxon>
        <taxon>Actinomycetes</taxon>
        <taxon>Micromonosporales</taxon>
        <taxon>Micromonosporaceae</taxon>
        <taxon>Dactylosporangium</taxon>
    </lineage>
</organism>
<sequence length="83" mass="8786">MSLLDVLLANDPTGELHAIVEAQRADEAAGITWGVFDGDRLIGSHPAFYLAEFDRHDAADAADRPVSAFTIRPIAGEQPAVAA</sequence>
<reference evidence="1" key="1">
    <citation type="journal article" date="2014" name="Int. J. Syst. Evol. Microbiol.">
        <title>Complete genome sequence of Corynebacterium casei LMG S-19264T (=DSM 44701T), isolated from a smear-ripened cheese.</title>
        <authorList>
            <consortium name="US DOE Joint Genome Institute (JGI-PGF)"/>
            <person name="Walter F."/>
            <person name="Albersmeier A."/>
            <person name="Kalinowski J."/>
            <person name="Ruckert C."/>
        </authorList>
    </citation>
    <scope>NUCLEOTIDE SEQUENCE</scope>
    <source>
        <strain evidence="1">JCM 19831</strain>
    </source>
</reference>
<comment type="caution">
    <text evidence="1">The sequence shown here is derived from an EMBL/GenBank/DDBJ whole genome shotgun (WGS) entry which is preliminary data.</text>
</comment>
<keyword evidence="2" id="KW-1185">Reference proteome</keyword>
<name>A0A917U470_9ACTN</name>
<dbReference type="Proteomes" id="UP000642070">
    <property type="component" value="Unassembled WGS sequence"/>
</dbReference>
<evidence type="ECO:0000313" key="2">
    <source>
        <dbReference type="Proteomes" id="UP000642070"/>
    </source>
</evidence>
<evidence type="ECO:0000313" key="1">
    <source>
        <dbReference type="EMBL" id="GGM53867.1"/>
    </source>
</evidence>
<protein>
    <submittedName>
        <fullName evidence="1">Uncharacterized protein</fullName>
    </submittedName>
</protein>